<dbReference type="Pfam" id="PF00076">
    <property type="entry name" value="RRM_1"/>
    <property type="match status" value="1"/>
</dbReference>
<accession>A0A914MA64</accession>
<dbReference type="PROSITE" id="PS50102">
    <property type="entry name" value="RRM"/>
    <property type="match status" value="1"/>
</dbReference>
<feature type="region of interest" description="Disordered" evidence="6">
    <location>
        <begin position="548"/>
        <end position="588"/>
    </location>
</feature>
<evidence type="ECO:0000256" key="1">
    <source>
        <dbReference type="ARBA" id="ARBA00004123"/>
    </source>
</evidence>
<evidence type="ECO:0000259" key="7">
    <source>
        <dbReference type="PROSITE" id="PS50102"/>
    </source>
</evidence>
<evidence type="ECO:0000256" key="2">
    <source>
        <dbReference type="ARBA" id="ARBA00022737"/>
    </source>
</evidence>
<feature type="compositionally biased region" description="Low complexity" evidence="6">
    <location>
        <begin position="500"/>
        <end position="526"/>
    </location>
</feature>
<feature type="compositionally biased region" description="Basic and acidic residues" evidence="6">
    <location>
        <begin position="213"/>
        <end position="252"/>
    </location>
</feature>
<keyword evidence="2" id="KW-0677">Repeat</keyword>
<evidence type="ECO:0000256" key="6">
    <source>
        <dbReference type="SAM" id="MobiDB-lite"/>
    </source>
</evidence>
<evidence type="ECO:0000313" key="8">
    <source>
        <dbReference type="Proteomes" id="UP000887563"/>
    </source>
</evidence>
<dbReference type="SMART" id="SM00386">
    <property type="entry name" value="HAT"/>
    <property type="match status" value="2"/>
</dbReference>
<feature type="compositionally biased region" description="Low complexity" evidence="6">
    <location>
        <begin position="349"/>
        <end position="363"/>
    </location>
</feature>
<dbReference type="SUPFAM" id="SSF48452">
    <property type="entry name" value="TPR-like"/>
    <property type="match status" value="1"/>
</dbReference>
<dbReference type="Gene3D" id="3.30.70.330">
    <property type="match status" value="1"/>
</dbReference>
<sequence length="588" mass="67725">MGEDTWTVERFQLELLNAEKTGQFTCKDLEPLWEKAKLAIENEEEAVSLYTTYIYLTFRLLKKQVDPDLSIIEKLFEDGINIVNEYFDQYSESFVQFQKNFAYFLYAKMGKLQKAREIWTNLLKGENGPFAWLEAISLERKYGDVEYARKLFYKALDNVNFHPHVIYSAFIQFEREEGNRSELDLALERVNLIASNLAKNEKEQEKHQRKRKNFDGKKQGKNEGRKERGGDKGSKKQKIEEKNGNNLEEKRRPQQKNKQKNEVTRGEEMDIDTIEEEQVEEGKVVTFETSSIPIGPIIPGINDQQQQNFSIEKNEEEKNNGKEDVEMEQQHQQQKGAKEKKIGKEKQQQKQFSSKEQQNSSSFPYSTGLEKNKLFVKHLHFGVKEDELMGWSEFSPALFISYGASWLSKVLSTDPPLNVSLWSFLKFFSQFGKVLDVRIITKWNGRSKGCAYIDFETDSEASAAILKANGEKIRGKEIAVYLSNPPEKKKDQQQLTDNLPSSSSTTPTTSSNNQQEKQQQQKVKNSLNFIPRVTAQRIGKASRLMLPTSISKNKNVEVKEEGKSTTEAVNSPMGEIVQSTEEISMEQK</sequence>
<keyword evidence="4" id="KW-0539">Nucleus</keyword>
<comment type="subcellular location">
    <subcellularLocation>
        <location evidence="1">Nucleus</location>
    </subcellularLocation>
</comment>
<dbReference type="InterPro" id="IPR051945">
    <property type="entry name" value="RRM_MRD1_RNA_proc_ribogen"/>
</dbReference>
<feature type="domain" description="RRM" evidence="7">
    <location>
        <begin position="408"/>
        <end position="485"/>
    </location>
</feature>
<feature type="region of interest" description="Disordered" evidence="6">
    <location>
        <begin position="314"/>
        <end position="365"/>
    </location>
</feature>
<dbReference type="InterPro" id="IPR035979">
    <property type="entry name" value="RBD_domain_sf"/>
</dbReference>
<dbReference type="SUPFAM" id="SSF54928">
    <property type="entry name" value="RNA-binding domain, RBD"/>
    <property type="match status" value="1"/>
</dbReference>
<dbReference type="SMART" id="SM00360">
    <property type="entry name" value="RRM"/>
    <property type="match status" value="1"/>
</dbReference>
<organism evidence="8 9">
    <name type="scientific">Meloidogyne incognita</name>
    <name type="common">Southern root-knot nematode worm</name>
    <name type="synonym">Oxyuris incognita</name>
    <dbReference type="NCBI Taxonomy" id="6306"/>
    <lineage>
        <taxon>Eukaryota</taxon>
        <taxon>Metazoa</taxon>
        <taxon>Ecdysozoa</taxon>
        <taxon>Nematoda</taxon>
        <taxon>Chromadorea</taxon>
        <taxon>Rhabditida</taxon>
        <taxon>Tylenchina</taxon>
        <taxon>Tylenchomorpha</taxon>
        <taxon>Tylenchoidea</taxon>
        <taxon>Meloidogynidae</taxon>
        <taxon>Meloidogyninae</taxon>
        <taxon>Meloidogyne</taxon>
        <taxon>Meloidogyne incognita group</taxon>
    </lineage>
</organism>
<name>A0A914MA64_MELIC</name>
<feature type="compositionally biased region" description="Basic and acidic residues" evidence="6">
    <location>
        <begin position="554"/>
        <end position="564"/>
    </location>
</feature>
<dbReference type="PANTHER" id="PTHR48039">
    <property type="entry name" value="RNA-BINDING MOTIF PROTEIN 14B"/>
    <property type="match status" value="1"/>
</dbReference>
<feature type="region of interest" description="Disordered" evidence="6">
    <location>
        <begin position="199"/>
        <end position="284"/>
    </location>
</feature>
<keyword evidence="3 5" id="KW-0694">RNA-binding</keyword>
<dbReference type="Proteomes" id="UP000887563">
    <property type="component" value="Unplaced"/>
</dbReference>
<dbReference type="InterPro" id="IPR011990">
    <property type="entry name" value="TPR-like_helical_dom_sf"/>
</dbReference>
<evidence type="ECO:0000256" key="4">
    <source>
        <dbReference type="ARBA" id="ARBA00023242"/>
    </source>
</evidence>
<evidence type="ECO:0000256" key="3">
    <source>
        <dbReference type="ARBA" id="ARBA00022884"/>
    </source>
</evidence>
<evidence type="ECO:0000313" key="9">
    <source>
        <dbReference type="WBParaSite" id="Minc3s01189g21542"/>
    </source>
</evidence>
<dbReference type="GO" id="GO:0005634">
    <property type="term" value="C:nucleus"/>
    <property type="evidence" value="ECO:0007669"/>
    <property type="project" value="UniProtKB-SubCell"/>
</dbReference>
<dbReference type="WBParaSite" id="Minc3s01189g21542">
    <property type="protein sequence ID" value="Minc3s01189g21542"/>
    <property type="gene ID" value="Minc3s01189g21542"/>
</dbReference>
<evidence type="ECO:0000256" key="5">
    <source>
        <dbReference type="PROSITE-ProRule" id="PRU00176"/>
    </source>
</evidence>
<dbReference type="Gene3D" id="1.25.40.10">
    <property type="entry name" value="Tetratricopeptide repeat domain"/>
    <property type="match status" value="1"/>
</dbReference>
<dbReference type="GO" id="GO:0003729">
    <property type="term" value="F:mRNA binding"/>
    <property type="evidence" value="ECO:0007669"/>
    <property type="project" value="TreeGrafter"/>
</dbReference>
<feature type="region of interest" description="Disordered" evidence="6">
    <location>
        <begin position="483"/>
        <end position="528"/>
    </location>
</feature>
<feature type="compositionally biased region" description="Basic and acidic residues" evidence="6">
    <location>
        <begin position="259"/>
        <end position="268"/>
    </location>
</feature>
<feature type="compositionally biased region" description="Acidic residues" evidence="6">
    <location>
        <begin position="269"/>
        <end position="279"/>
    </location>
</feature>
<dbReference type="GO" id="GO:0006396">
    <property type="term" value="P:RNA processing"/>
    <property type="evidence" value="ECO:0007669"/>
    <property type="project" value="InterPro"/>
</dbReference>
<proteinExistence type="predicted"/>
<dbReference type="InterPro" id="IPR012677">
    <property type="entry name" value="Nucleotide-bd_a/b_plait_sf"/>
</dbReference>
<dbReference type="PANTHER" id="PTHR48039:SF5">
    <property type="entry name" value="RNA-BINDING PROTEIN 28"/>
    <property type="match status" value="1"/>
</dbReference>
<reference evidence="9" key="1">
    <citation type="submission" date="2022-11" db="UniProtKB">
        <authorList>
            <consortium name="WormBaseParasite"/>
        </authorList>
    </citation>
    <scope>IDENTIFICATION</scope>
</reference>
<protein>
    <submittedName>
        <fullName evidence="9">RRM domain-containing protein</fullName>
    </submittedName>
</protein>
<keyword evidence="8" id="KW-1185">Reference proteome</keyword>
<dbReference type="InterPro" id="IPR000504">
    <property type="entry name" value="RRM_dom"/>
</dbReference>
<dbReference type="InterPro" id="IPR003107">
    <property type="entry name" value="HAT"/>
</dbReference>
<feature type="compositionally biased region" description="Basic and acidic residues" evidence="6">
    <location>
        <begin position="336"/>
        <end position="348"/>
    </location>
</feature>
<dbReference type="AlphaFoldDB" id="A0A914MA64"/>
<feature type="compositionally biased region" description="Basic and acidic residues" evidence="6">
    <location>
        <begin position="314"/>
        <end position="324"/>
    </location>
</feature>